<name>A0A7W7K9X6_9SPHN</name>
<dbReference type="Pfam" id="PF00561">
    <property type="entry name" value="Abhydrolase_1"/>
    <property type="match status" value="1"/>
</dbReference>
<proteinExistence type="predicted"/>
<dbReference type="PANTHER" id="PTHR43798:SF5">
    <property type="entry name" value="MONOACYLGLYCEROL LIPASE ABHD6"/>
    <property type="match status" value="1"/>
</dbReference>
<reference evidence="2 3" key="1">
    <citation type="submission" date="2020-08" db="EMBL/GenBank/DDBJ databases">
        <title>Functional genomics of gut bacteria from endangered species of beetles.</title>
        <authorList>
            <person name="Carlos-Shanley C."/>
        </authorList>
    </citation>
    <scope>NUCLEOTIDE SEQUENCE [LARGE SCALE GENOMIC DNA]</scope>
    <source>
        <strain evidence="2 3">S00245</strain>
    </source>
</reference>
<evidence type="ECO:0000313" key="2">
    <source>
        <dbReference type="EMBL" id="MBB4858631.1"/>
    </source>
</evidence>
<evidence type="ECO:0000313" key="3">
    <source>
        <dbReference type="Proteomes" id="UP000555448"/>
    </source>
</evidence>
<dbReference type="PANTHER" id="PTHR43798">
    <property type="entry name" value="MONOACYLGLYCEROL LIPASE"/>
    <property type="match status" value="1"/>
</dbReference>
<organism evidence="2 3">
    <name type="scientific">Novosphingobium chloroacetimidivorans</name>
    <dbReference type="NCBI Taxonomy" id="1428314"/>
    <lineage>
        <taxon>Bacteria</taxon>
        <taxon>Pseudomonadati</taxon>
        <taxon>Pseudomonadota</taxon>
        <taxon>Alphaproteobacteria</taxon>
        <taxon>Sphingomonadales</taxon>
        <taxon>Sphingomonadaceae</taxon>
        <taxon>Novosphingobium</taxon>
    </lineage>
</organism>
<dbReference type="InterPro" id="IPR000073">
    <property type="entry name" value="AB_hydrolase_1"/>
</dbReference>
<evidence type="ECO:0000259" key="1">
    <source>
        <dbReference type="Pfam" id="PF00561"/>
    </source>
</evidence>
<sequence>MQTLDICGTPLAYRLTTCTNGARSAPTLLFCHALASNASIWNATVGAFAGKANTLVFDLPGHGQSGCAPEQSFAFGDLATLAHDLLDRLGIDRVHMIGVSVGGEVAQAFAAQYPERIDRMVLSSTACHTAEARAALWQQRIAEVEARGMAAIASATAQRWFSPHFAAENGAILGACADAIAATDLSAYMALARVIARMDLRDTNRAIAAPTLITFGSEDHNTGAAAAALIASTIPGSRKAEFAGAGHFPHLEDPARWNETIDAFLFPSAAQP</sequence>
<gene>
    <name evidence="2" type="ORF">HNO88_001957</name>
</gene>
<keyword evidence="3" id="KW-1185">Reference proteome</keyword>
<dbReference type="GO" id="GO:0046464">
    <property type="term" value="P:acylglycerol catabolic process"/>
    <property type="evidence" value="ECO:0007669"/>
    <property type="project" value="TreeGrafter"/>
</dbReference>
<dbReference type="PRINTS" id="PR00111">
    <property type="entry name" value="ABHYDROLASE"/>
</dbReference>
<accession>A0A7W7K9X6</accession>
<dbReference type="EMBL" id="JACHLR010000007">
    <property type="protein sequence ID" value="MBB4858631.1"/>
    <property type="molecule type" value="Genomic_DNA"/>
</dbReference>
<dbReference type="GO" id="GO:0047372">
    <property type="term" value="F:monoacylglycerol lipase activity"/>
    <property type="evidence" value="ECO:0007669"/>
    <property type="project" value="TreeGrafter"/>
</dbReference>
<dbReference type="GO" id="GO:0016020">
    <property type="term" value="C:membrane"/>
    <property type="evidence" value="ECO:0007669"/>
    <property type="project" value="TreeGrafter"/>
</dbReference>
<feature type="domain" description="AB hydrolase-1" evidence="1">
    <location>
        <begin position="26"/>
        <end position="254"/>
    </location>
</feature>
<dbReference type="InterPro" id="IPR050266">
    <property type="entry name" value="AB_hydrolase_sf"/>
</dbReference>
<comment type="caution">
    <text evidence="2">The sequence shown here is derived from an EMBL/GenBank/DDBJ whole genome shotgun (WGS) entry which is preliminary data.</text>
</comment>
<dbReference type="SUPFAM" id="SSF53474">
    <property type="entry name" value="alpha/beta-Hydrolases"/>
    <property type="match status" value="1"/>
</dbReference>
<dbReference type="Proteomes" id="UP000555448">
    <property type="component" value="Unassembled WGS sequence"/>
</dbReference>
<dbReference type="RefSeq" id="WP_184244474.1">
    <property type="nucleotide sequence ID" value="NZ_JACHLR010000007.1"/>
</dbReference>
<protein>
    <submittedName>
        <fullName evidence="2">3-oxoadipate enol-lactonase</fullName>
    </submittedName>
</protein>
<dbReference type="AlphaFoldDB" id="A0A7W7K9X6"/>
<dbReference type="Gene3D" id="3.40.50.1820">
    <property type="entry name" value="alpha/beta hydrolase"/>
    <property type="match status" value="1"/>
</dbReference>
<dbReference type="InterPro" id="IPR029058">
    <property type="entry name" value="AB_hydrolase_fold"/>
</dbReference>